<proteinExistence type="predicted"/>
<organism evidence="2 3">
    <name type="scientific">Tetracentron sinense</name>
    <name type="common">Spur-leaf</name>
    <dbReference type="NCBI Taxonomy" id="13715"/>
    <lineage>
        <taxon>Eukaryota</taxon>
        <taxon>Viridiplantae</taxon>
        <taxon>Streptophyta</taxon>
        <taxon>Embryophyta</taxon>
        <taxon>Tracheophyta</taxon>
        <taxon>Spermatophyta</taxon>
        <taxon>Magnoliopsida</taxon>
        <taxon>Trochodendrales</taxon>
        <taxon>Trochodendraceae</taxon>
        <taxon>Tetracentron</taxon>
    </lineage>
</organism>
<evidence type="ECO:0000313" key="2">
    <source>
        <dbReference type="EMBL" id="KAF8405137.1"/>
    </source>
</evidence>
<dbReference type="EMBL" id="JABCRI010000006">
    <property type="protein sequence ID" value="KAF8405137.1"/>
    <property type="molecule type" value="Genomic_DNA"/>
</dbReference>
<feature type="compositionally biased region" description="Polar residues" evidence="1">
    <location>
        <begin position="114"/>
        <end position="153"/>
    </location>
</feature>
<protein>
    <submittedName>
        <fullName evidence="2">Uncharacterized protein</fullName>
    </submittedName>
</protein>
<accession>A0A835DLX1</accession>
<feature type="compositionally biased region" description="Polar residues" evidence="1">
    <location>
        <begin position="59"/>
        <end position="85"/>
    </location>
</feature>
<dbReference type="OrthoDB" id="5587616at2759"/>
<sequence length="214" mass="23365">MDLAWVGQYGELVPECASAYHKYGCAPLYKAQGKVDPLYTLPKKEANVQHNSDKDESGKNANNDECSTASVSGVQSPIKTFQVTEDSQRGRQPEPGAREATGDGSEGGELQCPEKSQTPQTNSRETQASNGVQIESNLQESTDSTCRTSTSNEYPMYTLEDAALLMERGEDRMPSKTVISPRLPYASAVPFESDGIETLQSHSESTNQFLQQMV</sequence>
<evidence type="ECO:0000256" key="1">
    <source>
        <dbReference type="SAM" id="MobiDB-lite"/>
    </source>
</evidence>
<keyword evidence="3" id="KW-1185">Reference proteome</keyword>
<evidence type="ECO:0000313" key="3">
    <source>
        <dbReference type="Proteomes" id="UP000655225"/>
    </source>
</evidence>
<feature type="compositionally biased region" description="Basic and acidic residues" evidence="1">
    <location>
        <begin position="86"/>
        <end position="101"/>
    </location>
</feature>
<comment type="caution">
    <text evidence="2">The sequence shown here is derived from an EMBL/GenBank/DDBJ whole genome shotgun (WGS) entry which is preliminary data.</text>
</comment>
<dbReference type="AlphaFoldDB" id="A0A835DLX1"/>
<gene>
    <name evidence="2" type="ORF">HHK36_010035</name>
</gene>
<feature type="region of interest" description="Disordered" evidence="1">
    <location>
        <begin position="42"/>
        <end position="154"/>
    </location>
</feature>
<feature type="compositionally biased region" description="Basic and acidic residues" evidence="1">
    <location>
        <begin position="42"/>
        <end position="58"/>
    </location>
</feature>
<name>A0A835DLX1_TETSI</name>
<reference evidence="2 3" key="1">
    <citation type="submission" date="2020-04" db="EMBL/GenBank/DDBJ databases">
        <title>Plant Genome Project.</title>
        <authorList>
            <person name="Zhang R.-G."/>
        </authorList>
    </citation>
    <scope>NUCLEOTIDE SEQUENCE [LARGE SCALE GENOMIC DNA]</scope>
    <source>
        <strain evidence="2">YNK0</strain>
        <tissue evidence="2">Leaf</tissue>
    </source>
</reference>
<dbReference type="Proteomes" id="UP000655225">
    <property type="component" value="Unassembled WGS sequence"/>
</dbReference>